<evidence type="ECO:0000256" key="2">
    <source>
        <dbReference type="ARBA" id="ARBA00022679"/>
    </source>
</evidence>
<organism evidence="10 11">
    <name type="scientific">Polarella glacialis</name>
    <name type="common">Dinoflagellate</name>
    <dbReference type="NCBI Taxonomy" id="89957"/>
    <lineage>
        <taxon>Eukaryota</taxon>
        <taxon>Sar</taxon>
        <taxon>Alveolata</taxon>
        <taxon>Dinophyceae</taxon>
        <taxon>Suessiales</taxon>
        <taxon>Suessiaceae</taxon>
        <taxon>Polarella</taxon>
    </lineage>
</organism>
<dbReference type="EMBL" id="CAJNNW010001533">
    <property type="protein sequence ID" value="CAE8639431.1"/>
    <property type="molecule type" value="Genomic_DNA"/>
</dbReference>
<reference evidence="10" key="1">
    <citation type="submission" date="2021-02" db="EMBL/GenBank/DDBJ databases">
        <authorList>
            <person name="Dougan E. K."/>
            <person name="Rhodes N."/>
            <person name="Thang M."/>
            <person name="Chan C."/>
        </authorList>
    </citation>
    <scope>NUCLEOTIDE SEQUENCE</scope>
</reference>
<dbReference type="AlphaFoldDB" id="A0A813HMR1"/>
<evidence type="ECO:0000256" key="4">
    <source>
        <dbReference type="ARBA" id="ARBA00022989"/>
    </source>
</evidence>
<evidence type="ECO:0000313" key="11">
    <source>
        <dbReference type="Proteomes" id="UP000626109"/>
    </source>
</evidence>
<comment type="catalytic activity">
    <reaction evidence="7">
        <text>L-cysteinyl-[protein] + hexadecanoyl-CoA = S-hexadecanoyl-L-cysteinyl-[protein] + CoA</text>
        <dbReference type="Rhea" id="RHEA:36683"/>
        <dbReference type="Rhea" id="RHEA-COMP:10131"/>
        <dbReference type="Rhea" id="RHEA-COMP:11032"/>
        <dbReference type="ChEBI" id="CHEBI:29950"/>
        <dbReference type="ChEBI" id="CHEBI:57287"/>
        <dbReference type="ChEBI" id="CHEBI:57379"/>
        <dbReference type="ChEBI" id="CHEBI:74151"/>
        <dbReference type="EC" id="2.3.1.225"/>
    </reaction>
</comment>
<sequence length="186" mass="20218">ALELQPIGRSALDAIAGAEADSDPGEETIELADLESGAALSALAVTSASSRGPREFDEMPSHTLARKPGSRVDERPQDSLGMLPGTPRAGPCTSGQARPRKDRERESGSWLGKAGKDTGDGKVSATQSGQKLRYCKQCNMHQPLRTKHCRDCGRCVRTHDHHCPWVGTCVGEGNRLYFFWFLVAQW</sequence>
<dbReference type="PANTHER" id="PTHR22883">
    <property type="entry name" value="ZINC FINGER DHHC DOMAIN CONTAINING PROTEIN"/>
    <property type="match status" value="1"/>
</dbReference>
<evidence type="ECO:0000259" key="9">
    <source>
        <dbReference type="Pfam" id="PF01529"/>
    </source>
</evidence>
<gene>
    <name evidence="10" type="ORF">PGLA2088_LOCUS1961</name>
</gene>
<keyword evidence="2 7" id="KW-0808">Transferase</keyword>
<accession>A0A813HMR1</accession>
<dbReference type="EC" id="2.3.1.225" evidence="7"/>
<proteinExistence type="inferred from homology"/>
<dbReference type="GO" id="GO:0006612">
    <property type="term" value="P:protein targeting to membrane"/>
    <property type="evidence" value="ECO:0007669"/>
    <property type="project" value="TreeGrafter"/>
</dbReference>
<keyword evidence="4" id="KW-1133">Transmembrane helix</keyword>
<comment type="caution">
    <text evidence="10">The sequence shown here is derived from an EMBL/GenBank/DDBJ whole genome shotgun (WGS) entry which is preliminary data.</text>
</comment>
<keyword evidence="6 7" id="KW-0012">Acyltransferase</keyword>
<comment type="subcellular location">
    <subcellularLocation>
        <location evidence="1">Membrane</location>
        <topology evidence="1">Multi-pass membrane protein</topology>
    </subcellularLocation>
</comment>
<dbReference type="GO" id="GO:0005794">
    <property type="term" value="C:Golgi apparatus"/>
    <property type="evidence" value="ECO:0007669"/>
    <property type="project" value="TreeGrafter"/>
</dbReference>
<keyword evidence="5" id="KW-0472">Membrane</keyword>
<evidence type="ECO:0000256" key="7">
    <source>
        <dbReference type="RuleBase" id="RU079119"/>
    </source>
</evidence>
<evidence type="ECO:0000256" key="8">
    <source>
        <dbReference type="SAM" id="MobiDB-lite"/>
    </source>
</evidence>
<name>A0A813HMR1_POLGL</name>
<comment type="similarity">
    <text evidence="7">Belongs to the DHHC palmitoyltransferase family.</text>
</comment>
<comment type="domain">
    <text evidence="7">The DHHC domain is required for palmitoyltransferase activity.</text>
</comment>
<feature type="non-terminal residue" evidence="10">
    <location>
        <position position="186"/>
    </location>
</feature>
<protein>
    <recommendedName>
        <fullName evidence="7">Palmitoyltransferase</fullName>
        <ecNumber evidence="7">2.3.1.225</ecNumber>
    </recommendedName>
</protein>
<evidence type="ECO:0000313" key="10">
    <source>
        <dbReference type="EMBL" id="CAE8639431.1"/>
    </source>
</evidence>
<dbReference type="GO" id="GO:0005783">
    <property type="term" value="C:endoplasmic reticulum"/>
    <property type="evidence" value="ECO:0007669"/>
    <property type="project" value="TreeGrafter"/>
</dbReference>
<dbReference type="PROSITE" id="PS50216">
    <property type="entry name" value="DHHC"/>
    <property type="match status" value="1"/>
</dbReference>
<dbReference type="InterPro" id="IPR001594">
    <property type="entry name" value="Palmitoyltrfase_DHHC"/>
</dbReference>
<feature type="non-terminal residue" evidence="10">
    <location>
        <position position="1"/>
    </location>
</feature>
<dbReference type="GO" id="GO:0016020">
    <property type="term" value="C:membrane"/>
    <property type="evidence" value="ECO:0007669"/>
    <property type="project" value="UniProtKB-SubCell"/>
</dbReference>
<feature type="domain" description="Palmitoyltransferase DHHC" evidence="9">
    <location>
        <begin position="131"/>
        <end position="184"/>
    </location>
</feature>
<dbReference type="InterPro" id="IPR039859">
    <property type="entry name" value="PFA4/ZDH16/20/ERF2-like"/>
</dbReference>
<keyword evidence="3" id="KW-0812">Transmembrane</keyword>
<dbReference type="Pfam" id="PF01529">
    <property type="entry name" value="DHHC"/>
    <property type="match status" value="1"/>
</dbReference>
<dbReference type="Proteomes" id="UP000626109">
    <property type="component" value="Unassembled WGS sequence"/>
</dbReference>
<evidence type="ECO:0000256" key="1">
    <source>
        <dbReference type="ARBA" id="ARBA00004141"/>
    </source>
</evidence>
<evidence type="ECO:0000256" key="5">
    <source>
        <dbReference type="ARBA" id="ARBA00023136"/>
    </source>
</evidence>
<evidence type="ECO:0000256" key="6">
    <source>
        <dbReference type="ARBA" id="ARBA00023315"/>
    </source>
</evidence>
<feature type="region of interest" description="Disordered" evidence="8">
    <location>
        <begin position="45"/>
        <end position="126"/>
    </location>
</feature>
<evidence type="ECO:0000256" key="3">
    <source>
        <dbReference type="ARBA" id="ARBA00022692"/>
    </source>
</evidence>
<dbReference type="GO" id="GO:0019706">
    <property type="term" value="F:protein-cysteine S-palmitoyltransferase activity"/>
    <property type="evidence" value="ECO:0007669"/>
    <property type="project" value="UniProtKB-EC"/>
</dbReference>